<reference evidence="1 2" key="1">
    <citation type="submission" date="2024-04" db="EMBL/GenBank/DDBJ databases">
        <title>Tritrichomonas musculus Genome.</title>
        <authorList>
            <person name="Alves-Ferreira E."/>
            <person name="Grigg M."/>
            <person name="Lorenzi H."/>
            <person name="Galac M."/>
        </authorList>
    </citation>
    <scope>NUCLEOTIDE SEQUENCE [LARGE SCALE GENOMIC DNA]</scope>
    <source>
        <strain evidence="1 2">EAF2021</strain>
    </source>
</reference>
<name>A0ABR2KQA1_9EUKA</name>
<evidence type="ECO:0000313" key="1">
    <source>
        <dbReference type="EMBL" id="KAK8893333.1"/>
    </source>
</evidence>
<gene>
    <name evidence="1" type="ORF">M9Y10_021750</name>
</gene>
<evidence type="ECO:0000313" key="2">
    <source>
        <dbReference type="Proteomes" id="UP001470230"/>
    </source>
</evidence>
<comment type="caution">
    <text evidence="1">The sequence shown here is derived from an EMBL/GenBank/DDBJ whole genome shotgun (WGS) entry which is preliminary data.</text>
</comment>
<organism evidence="1 2">
    <name type="scientific">Tritrichomonas musculus</name>
    <dbReference type="NCBI Taxonomy" id="1915356"/>
    <lineage>
        <taxon>Eukaryota</taxon>
        <taxon>Metamonada</taxon>
        <taxon>Parabasalia</taxon>
        <taxon>Tritrichomonadida</taxon>
        <taxon>Tritrichomonadidae</taxon>
        <taxon>Tritrichomonas</taxon>
    </lineage>
</organism>
<accession>A0ABR2KQA1</accession>
<dbReference type="Proteomes" id="UP001470230">
    <property type="component" value="Unassembled WGS sequence"/>
</dbReference>
<proteinExistence type="predicted"/>
<protein>
    <submittedName>
        <fullName evidence="1">Uncharacterized protein</fullName>
    </submittedName>
</protein>
<dbReference type="EMBL" id="JAPFFF010000003">
    <property type="protein sequence ID" value="KAK8893333.1"/>
    <property type="molecule type" value="Genomic_DNA"/>
</dbReference>
<sequence length="126" mass="15112">MEQKKLFVEMHEKQATPEQIKNELDIQFGLHAYSISTVYRKVGFLKCGKNILEDEERPGRSIDEQLLYRIDQIFEDEPFASIRYIANIRNSPESTVYRYVIMYLHKIYKHTRWVTHPYLITKIEEG</sequence>
<keyword evidence="2" id="KW-1185">Reference proteome</keyword>